<gene>
    <name evidence="1" type="ORF">POPTR_011G141900v4</name>
</gene>
<sequence>MDSLESHLEMLNIDDNKEEKWIKHYSSTQKMLLVGDGDFSFAVCLAEAFGSATNIVATSLYSEEMMRLKYSGAASNLRELEELGCTVMHGVNAHTMNSHPLLTHKLFGRIVYNFPQAALKRSEANIRQIESHRRLVKGFFKSASDMMEENGEVHVTHKTPDPYSKWEIEKLAEEAGLFLVEKVKFRKSDYPGYENKRGSGSRADESFPPGNCCTFKFGKSTSL</sequence>
<evidence type="ECO:0000313" key="1">
    <source>
        <dbReference type="EMBL" id="KAI9386007.1"/>
    </source>
</evidence>
<keyword evidence="2" id="KW-1185">Reference proteome</keyword>
<evidence type="ECO:0000313" key="2">
    <source>
        <dbReference type="Proteomes" id="UP000006729"/>
    </source>
</evidence>
<proteinExistence type="predicted"/>
<reference evidence="1 2" key="1">
    <citation type="journal article" date="2006" name="Science">
        <title>The genome of black cottonwood, Populus trichocarpa (Torr. &amp; Gray).</title>
        <authorList>
            <person name="Tuskan G.A."/>
            <person name="Difazio S."/>
            <person name="Jansson S."/>
            <person name="Bohlmann J."/>
            <person name="Grigoriev I."/>
            <person name="Hellsten U."/>
            <person name="Putnam N."/>
            <person name="Ralph S."/>
            <person name="Rombauts S."/>
            <person name="Salamov A."/>
            <person name="Schein J."/>
            <person name="Sterck L."/>
            <person name="Aerts A."/>
            <person name="Bhalerao R.R."/>
            <person name="Bhalerao R.P."/>
            <person name="Blaudez D."/>
            <person name="Boerjan W."/>
            <person name="Brun A."/>
            <person name="Brunner A."/>
            <person name="Busov V."/>
            <person name="Campbell M."/>
            <person name="Carlson J."/>
            <person name="Chalot M."/>
            <person name="Chapman J."/>
            <person name="Chen G.L."/>
            <person name="Cooper D."/>
            <person name="Coutinho P.M."/>
            <person name="Couturier J."/>
            <person name="Covert S."/>
            <person name="Cronk Q."/>
            <person name="Cunningham R."/>
            <person name="Davis J."/>
            <person name="Degroeve S."/>
            <person name="Dejardin A."/>
            <person name="Depamphilis C."/>
            <person name="Detter J."/>
            <person name="Dirks B."/>
            <person name="Dubchak I."/>
            <person name="Duplessis S."/>
            <person name="Ehlting J."/>
            <person name="Ellis B."/>
            <person name="Gendler K."/>
            <person name="Goodstein D."/>
            <person name="Gribskov M."/>
            <person name="Grimwood J."/>
            <person name="Groover A."/>
            <person name="Gunter L."/>
            <person name="Hamberger B."/>
            <person name="Heinze B."/>
            <person name="Helariutta Y."/>
            <person name="Henrissat B."/>
            <person name="Holligan D."/>
            <person name="Holt R."/>
            <person name="Huang W."/>
            <person name="Islam-Faridi N."/>
            <person name="Jones S."/>
            <person name="Jones-Rhoades M."/>
            <person name="Jorgensen R."/>
            <person name="Joshi C."/>
            <person name="Kangasjarvi J."/>
            <person name="Karlsson J."/>
            <person name="Kelleher C."/>
            <person name="Kirkpatrick R."/>
            <person name="Kirst M."/>
            <person name="Kohler A."/>
            <person name="Kalluri U."/>
            <person name="Larimer F."/>
            <person name="Leebens-Mack J."/>
            <person name="Leple J.C."/>
            <person name="Locascio P."/>
            <person name="Lou Y."/>
            <person name="Lucas S."/>
            <person name="Martin F."/>
            <person name="Montanini B."/>
            <person name="Napoli C."/>
            <person name="Nelson D.R."/>
            <person name="Nelson C."/>
            <person name="Nieminen K."/>
            <person name="Nilsson O."/>
            <person name="Pereda V."/>
            <person name="Peter G."/>
            <person name="Philippe R."/>
            <person name="Pilate G."/>
            <person name="Poliakov A."/>
            <person name="Razumovskaya J."/>
            <person name="Richardson P."/>
            <person name="Rinaldi C."/>
            <person name="Ritland K."/>
            <person name="Rouze P."/>
            <person name="Ryaboy D."/>
            <person name="Schmutz J."/>
            <person name="Schrader J."/>
            <person name="Segerman B."/>
            <person name="Shin H."/>
            <person name="Siddiqui A."/>
            <person name="Sterky F."/>
            <person name="Terry A."/>
            <person name="Tsai C.J."/>
            <person name="Uberbacher E."/>
            <person name="Unneberg P."/>
            <person name="Vahala J."/>
            <person name="Wall K."/>
            <person name="Wessler S."/>
            <person name="Yang G."/>
            <person name="Yin T."/>
            <person name="Douglas C."/>
            <person name="Marra M."/>
            <person name="Sandberg G."/>
            <person name="Van de Peer Y."/>
            <person name="Rokhsar D."/>
        </authorList>
    </citation>
    <scope>NUCLEOTIDE SEQUENCE [LARGE SCALE GENOMIC DNA]</scope>
    <source>
        <strain evidence="2">cv. Nisqually</strain>
    </source>
</reference>
<protein>
    <submittedName>
        <fullName evidence="1">Uncharacterized protein</fullName>
    </submittedName>
</protein>
<comment type="caution">
    <text evidence="1">The sequence shown here is derived from an EMBL/GenBank/DDBJ whole genome shotgun (WGS) entry which is preliminary data.</text>
</comment>
<dbReference type="EMBL" id="CM009300">
    <property type="protein sequence ID" value="KAI9386007.1"/>
    <property type="molecule type" value="Genomic_DNA"/>
</dbReference>
<dbReference type="Proteomes" id="UP000006729">
    <property type="component" value="Chromosome 11"/>
</dbReference>
<accession>A0ACC0SA67</accession>
<organism evidence="1 2">
    <name type="scientific">Populus trichocarpa</name>
    <name type="common">Western balsam poplar</name>
    <name type="synonym">Populus balsamifera subsp. trichocarpa</name>
    <dbReference type="NCBI Taxonomy" id="3694"/>
    <lineage>
        <taxon>Eukaryota</taxon>
        <taxon>Viridiplantae</taxon>
        <taxon>Streptophyta</taxon>
        <taxon>Embryophyta</taxon>
        <taxon>Tracheophyta</taxon>
        <taxon>Spermatophyta</taxon>
        <taxon>Magnoliopsida</taxon>
        <taxon>eudicotyledons</taxon>
        <taxon>Gunneridae</taxon>
        <taxon>Pentapetalae</taxon>
        <taxon>rosids</taxon>
        <taxon>fabids</taxon>
        <taxon>Malpighiales</taxon>
        <taxon>Salicaceae</taxon>
        <taxon>Saliceae</taxon>
        <taxon>Populus</taxon>
    </lineage>
</organism>
<name>A0ACC0SA67_POPTR</name>